<dbReference type="RefSeq" id="WP_225942290.1">
    <property type="nucleotide sequence ID" value="NZ_BMXJ01000007.1"/>
</dbReference>
<comment type="caution">
    <text evidence="3">The sequence shown here is derived from an EMBL/GenBank/DDBJ whole genome shotgun (WGS) entry which is preliminary data.</text>
</comment>
<sequence length="344" mass="36073">MLPSSAARGFRAAHHWHRPLMAAAYACVLLLAVSAVGLAVDDRVVNGEAAWLKPFKFSLSIIVYNATLAWLLSLVVRWRRAGWWLGAVVAAMSLGEMALIITQVARGEMSHFNNSTAFDSAVYTVMGTMITVLWAATFAIGAILLFQRIRERSTGWAIRIGVGIALLGMGVGPLMTSPTPAQLEESSGGVPDVVGAHTVGPADGGPGLPLVGWSTVGGDLRVGHFLGIHGLQVMVLLVLVLGVLSARFPRLRDDGTRRRLVAVVGAAYTGLTALTVWQALRGQSVVSPDALTLAAGGAVTVLAVPGLVWALRVSSGQADREDEECDSNSTCTTSSTRGGASTRP</sequence>
<reference evidence="3 4" key="1">
    <citation type="submission" date="2020-10" db="EMBL/GenBank/DDBJ databases">
        <title>Sequencing the genomes of 1000 actinobacteria strains.</title>
        <authorList>
            <person name="Klenk H.-P."/>
        </authorList>
    </citation>
    <scope>NUCLEOTIDE SEQUENCE [LARGE SCALE GENOMIC DNA]</scope>
    <source>
        <strain evidence="3 4">DSM 45157</strain>
    </source>
</reference>
<evidence type="ECO:0000313" key="3">
    <source>
        <dbReference type="EMBL" id="MBE1455810.1"/>
    </source>
</evidence>
<feature type="transmembrane region" description="Helical" evidence="2">
    <location>
        <begin position="83"/>
        <end position="101"/>
    </location>
</feature>
<feature type="region of interest" description="Disordered" evidence="1">
    <location>
        <begin position="318"/>
        <end position="344"/>
    </location>
</feature>
<keyword evidence="2" id="KW-1133">Transmembrane helix</keyword>
<dbReference type="Proteomes" id="UP000598217">
    <property type="component" value="Unassembled WGS sequence"/>
</dbReference>
<protein>
    <recommendedName>
        <fullName evidence="5">Integral membrane protein</fullName>
    </recommendedName>
</protein>
<evidence type="ECO:0000256" key="1">
    <source>
        <dbReference type="SAM" id="MobiDB-lite"/>
    </source>
</evidence>
<feature type="transmembrane region" description="Helical" evidence="2">
    <location>
        <begin position="292"/>
        <end position="311"/>
    </location>
</feature>
<feature type="transmembrane region" description="Helical" evidence="2">
    <location>
        <begin position="121"/>
        <end position="144"/>
    </location>
</feature>
<evidence type="ECO:0000256" key="2">
    <source>
        <dbReference type="SAM" id="Phobius"/>
    </source>
</evidence>
<evidence type="ECO:0008006" key="5">
    <source>
        <dbReference type="Google" id="ProtNLM"/>
    </source>
</evidence>
<organism evidence="3 4">
    <name type="scientific">Nocardiopsis terrae</name>
    <dbReference type="NCBI Taxonomy" id="372655"/>
    <lineage>
        <taxon>Bacteria</taxon>
        <taxon>Bacillati</taxon>
        <taxon>Actinomycetota</taxon>
        <taxon>Actinomycetes</taxon>
        <taxon>Streptosporangiales</taxon>
        <taxon>Nocardiopsidaceae</taxon>
        <taxon>Nocardiopsis</taxon>
    </lineage>
</organism>
<keyword evidence="2" id="KW-0812">Transmembrane</keyword>
<dbReference type="EMBL" id="JADBDY010000001">
    <property type="protein sequence ID" value="MBE1455810.1"/>
    <property type="molecule type" value="Genomic_DNA"/>
</dbReference>
<feature type="transmembrane region" description="Helical" evidence="2">
    <location>
        <begin position="55"/>
        <end position="76"/>
    </location>
</feature>
<feature type="compositionally biased region" description="Low complexity" evidence="1">
    <location>
        <begin position="327"/>
        <end position="344"/>
    </location>
</feature>
<feature type="transmembrane region" description="Helical" evidence="2">
    <location>
        <begin position="156"/>
        <end position="175"/>
    </location>
</feature>
<accession>A0ABR9H9U0</accession>
<keyword evidence="2" id="KW-0472">Membrane</keyword>
<feature type="transmembrane region" description="Helical" evidence="2">
    <location>
        <begin position="260"/>
        <end position="280"/>
    </location>
</feature>
<evidence type="ECO:0000313" key="4">
    <source>
        <dbReference type="Proteomes" id="UP000598217"/>
    </source>
</evidence>
<keyword evidence="4" id="KW-1185">Reference proteome</keyword>
<proteinExistence type="predicted"/>
<feature type="transmembrane region" description="Helical" evidence="2">
    <location>
        <begin position="226"/>
        <end position="248"/>
    </location>
</feature>
<name>A0ABR9H9U0_9ACTN</name>
<gene>
    <name evidence="3" type="ORF">H4W79_000024</name>
</gene>